<dbReference type="Gramene" id="evm.model.06.773">
    <property type="protein sequence ID" value="cds.evm.model.06.773"/>
    <property type="gene ID" value="evm.TU.06.773"/>
</dbReference>
<dbReference type="OMA" id="NECHLED"/>
<accession>A0A803PZW9</accession>
<evidence type="ECO:0000313" key="1">
    <source>
        <dbReference type="EnsemblPlants" id="cds.evm.model.06.773"/>
    </source>
</evidence>
<dbReference type="EMBL" id="UZAU01000578">
    <property type="status" value="NOT_ANNOTATED_CDS"/>
    <property type="molecule type" value="Genomic_DNA"/>
</dbReference>
<reference evidence="1" key="1">
    <citation type="submission" date="2018-11" db="EMBL/GenBank/DDBJ databases">
        <authorList>
            <person name="Grassa J C."/>
        </authorList>
    </citation>
    <scope>NUCLEOTIDE SEQUENCE [LARGE SCALE GENOMIC DNA]</scope>
</reference>
<protein>
    <submittedName>
        <fullName evidence="1">Uncharacterized protein</fullName>
    </submittedName>
</protein>
<dbReference type="Gene3D" id="3.60.10.10">
    <property type="entry name" value="Endonuclease/exonuclease/phosphatase"/>
    <property type="match status" value="1"/>
</dbReference>
<organism evidence="1 2">
    <name type="scientific">Cannabis sativa</name>
    <name type="common">Hemp</name>
    <name type="synonym">Marijuana</name>
    <dbReference type="NCBI Taxonomy" id="3483"/>
    <lineage>
        <taxon>Eukaryota</taxon>
        <taxon>Viridiplantae</taxon>
        <taxon>Streptophyta</taxon>
        <taxon>Embryophyta</taxon>
        <taxon>Tracheophyta</taxon>
        <taxon>Spermatophyta</taxon>
        <taxon>Magnoliopsida</taxon>
        <taxon>eudicotyledons</taxon>
        <taxon>Gunneridae</taxon>
        <taxon>Pentapetalae</taxon>
        <taxon>rosids</taxon>
        <taxon>fabids</taxon>
        <taxon>Rosales</taxon>
        <taxon>Cannabaceae</taxon>
        <taxon>Cannabis</taxon>
    </lineage>
</organism>
<reference evidence="1" key="2">
    <citation type="submission" date="2021-03" db="UniProtKB">
        <authorList>
            <consortium name="EnsemblPlants"/>
        </authorList>
    </citation>
    <scope>IDENTIFICATION</scope>
</reference>
<dbReference type="InterPro" id="IPR036691">
    <property type="entry name" value="Endo/exonu/phosph_ase_sf"/>
</dbReference>
<sequence length="480" mass="55704">MVNSLTKERDGLTCPRILIEVTMDQQFPGFIDFENEHGFNVQVGVKYEWKPVNFVGLLETRVKAPKLGNLYSNVFAGWCFSSNIAWYAGGKIVIAWNPLRFIVDIIRCTSQLMHLRIVTVDGIFDSYLTVIYASNSQNERRDLWRDVCELAPNGKWCLMGDFNEILSKEERIAHRVKSYPNDDFLNCVNECHLEDVKFSGNFFTWSNKKHGEDQIYSKIDRILTNQTWLNAYENVEATFLSEGLFDHCPRILTLDLETAYRGSKMFQVVSRMKLFKRVLKDINKEGYMDLQAATTTAKANLDNIQTRLQQSPLNFELHNEEKEARERYVKVQQDYVSFLKQKAKMAWIHDGDNNTTLFHASIKQRLRQNRIFSIEQQNGERVNDPFLVQEAFLSYYKSLLGTKMENRKSVVKGILRRDPMVSQEHSELLMRKITLNEVKKAVFDIPGSKSPGPNGYSSYFFQDIWETIGDTIFQAVSSFL</sequence>
<name>A0A803PZW9_CANSA</name>
<dbReference type="SUPFAM" id="SSF56219">
    <property type="entry name" value="DNase I-like"/>
    <property type="match status" value="1"/>
</dbReference>
<keyword evidence="2" id="KW-1185">Reference proteome</keyword>
<evidence type="ECO:0000313" key="2">
    <source>
        <dbReference type="Proteomes" id="UP000596661"/>
    </source>
</evidence>
<dbReference type="AlphaFoldDB" id="A0A803PZW9"/>
<dbReference type="PANTHER" id="PTHR33710">
    <property type="entry name" value="BNAC02G09200D PROTEIN"/>
    <property type="match status" value="1"/>
</dbReference>
<dbReference type="PANTHER" id="PTHR33710:SF64">
    <property type="entry name" value="ENDONUCLEASE_EXONUCLEASE_PHOSPHATASE DOMAIN-CONTAINING PROTEIN"/>
    <property type="match status" value="1"/>
</dbReference>
<dbReference type="Proteomes" id="UP000596661">
    <property type="component" value="Chromosome 6"/>
</dbReference>
<dbReference type="EnsemblPlants" id="evm.model.06.773">
    <property type="protein sequence ID" value="cds.evm.model.06.773"/>
    <property type="gene ID" value="evm.TU.06.773"/>
</dbReference>
<proteinExistence type="predicted"/>